<name>A0A2A6BF17_PRIPA</name>
<feature type="region of interest" description="Disordered" evidence="6">
    <location>
        <begin position="203"/>
        <end position="237"/>
    </location>
</feature>
<feature type="region of interest" description="Disordered" evidence="6">
    <location>
        <begin position="114"/>
        <end position="156"/>
    </location>
</feature>
<protein>
    <submittedName>
        <fullName evidence="8">Tmc-1</fullName>
    </submittedName>
</protein>
<dbReference type="GO" id="GO:0007606">
    <property type="term" value="P:sensory perception of chemical stimulus"/>
    <property type="evidence" value="ECO:0007669"/>
    <property type="project" value="EnsemblMetazoa"/>
</dbReference>
<sequence length="1564" mass="175641">MSQYFGLFTALALEREAHTQLLLNAVLLIRALSDGGGPRPFVSTCLLLIYGISEETFQSSQQRDDARGHDSVDDQPAASTGANLLAGRKILIENHARRRVAGHFVCCWRPGQAREERNNDERPGPGPTCLSLPLDDDIDDTLAGTSSSGRLQQPQPRLQLQLPSMSSNEDVVGVLPAALAALPAVQRRQSVFYDLLTVFKKPTLPDSPTRQRVSLPRGKRGKELAESLAGGQTQQPQQQLLQREGEAFLGPKEELGEDGKPLTKHDILNKIRQKKEARRCNRNAAKSGVDDESEEADAPTKFSIAQKYLEQQESKVPKSRLYIEEFNKRMALIQRHLFNFRMYLIPWEGKIKRIESHFGSVVSSYFTFLRWIVFVNLIISLLVIAFIVFPEASHKLQSIADWADRNRTKTGFAMKNIPDNQTRHADRFGIVMQFDGHLKYSPIFYGFYSSAEYLTEKVKYALPLAYFLVTISVFSISFFAILRKMAQNARLSKLSGSKAEQYIFNWKVFTGWDFTIGNADTASNTVMAIVIKLRESIAEKRAAGEHKIKWSKRFLRLLANLMVLSMLVFSIYAISSAVEGIGGSSTIGNGVEKEDKAMFKKAEIPTVISTITHVFPMIFDLIGRMEGYHPRTSLRVHLARVLILYLLNYFTLMLSLYEKIKEPALNSTETPPNSTDAPRSKRFLLDDMFLNRNYASPDQFLDLLQQGNDRWAENETESPSAVTRASRLKRETATPTSFTVQPQFGPINVNNPNAYLQNTTGSEKEGFSSLHVGSPPLPIFTPPPKTHPPWKPGQRGTQVGGPDGRITPRPTKRPPKAGETRRTARPTTTTTATTTRPSTPSHSSSPTLEYPTSSEEEIEVERATATKSILSGPTPGPTPGHKAELKSPITPLNMQCWETVIGQEIVKLVTMDLVFTIASILVIDFLRGLWIKYCSAWWCWDIETTFPEYGEFKVAENVLHIINNQGMVWLGFFFAPMLPFINNIKLIIIMYIRGWACMTCNVPAREIFRASRSSNFFLMILLMWLMMCATTVGIALSSFKPSAECGPFAGSDQFYTVLAKKFKDTLPTVVYDKFTFFSNPGIIVPLLILLLLVIYFLFSLVRALREANTDLKKQLVHERTEEKKKIFELAGGSKSKKETEARDREKQKNWMRKHLSKIESKRRQPWRQYNGKEYDPSLKASDSSSSSSSSETESETEEIIDIPPASSTAETIAVPLRDLQSPETPLDRPMSVLSNGQMSMKARRELVHSASSQFHRRLSRGQRSSVSINSLDVQSAVVEVATPEEIRNLLKNMDIVHVPRVPLRSFPRDHSWSQISRDLQHSSIVLRDSSHRSSKRNSYISLYENPDSALPTLVPSSSKHDIKVHHKPALTSTQEEDSARFSADDSLTKERKKKEKEEKKEMKAAKKKFEKDAACPDFQPWPSIDEAKEAQKQKKTRNPFAFFRPQTLPTTPIGSTAGQQPSTSQSSGDKQGTSSSQSDSAPPPPPPHGLPESRRSSASPTRRFRISVSPTRNLRADEELNTLQRRFVITQESMPSSSSALSPRAPIASFGDDDSPRVVEKPLR</sequence>
<dbReference type="PANTHER" id="PTHR23302">
    <property type="entry name" value="TRANSMEMBRANE CHANNEL-RELATED"/>
    <property type="match status" value="1"/>
</dbReference>
<feature type="region of interest" description="Disordered" evidence="6">
    <location>
        <begin position="711"/>
        <end position="883"/>
    </location>
</feature>
<dbReference type="InterPro" id="IPR038900">
    <property type="entry name" value="TMC"/>
</dbReference>
<dbReference type="InterPro" id="IPR012496">
    <property type="entry name" value="TMC_dom"/>
</dbReference>
<dbReference type="GO" id="GO:0008381">
    <property type="term" value="F:mechanosensitive monoatomic ion channel activity"/>
    <property type="evidence" value="ECO:0000318"/>
    <property type="project" value="GO_Central"/>
</dbReference>
<feature type="region of interest" description="Disordered" evidence="6">
    <location>
        <begin position="1350"/>
        <end position="1564"/>
    </location>
</feature>
<feature type="region of interest" description="Disordered" evidence="6">
    <location>
        <begin position="1127"/>
        <end position="1207"/>
    </location>
</feature>
<keyword evidence="3 7" id="KW-0812">Transmembrane</keyword>
<feature type="transmembrane region" description="Helical" evidence="7">
    <location>
        <begin position="604"/>
        <end position="622"/>
    </location>
</feature>
<evidence type="ECO:0000256" key="5">
    <source>
        <dbReference type="ARBA" id="ARBA00023136"/>
    </source>
</evidence>
<feature type="compositionally biased region" description="Low complexity" evidence="6">
    <location>
        <begin position="1533"/>
        <end position="1549"/>
    </location>
</feature>
<feature type="transmembrane region" description="Helical" evidence="7">
    <location>
        <begin position="557"/>
        <end position="575"/>
    </location>
</feature>
<feature type="compositionally biased region" description="Polar residues" evidence="6">
    <location>
        <begin position="733"/>
        <end position="761"/>
    </location>
</feature>
<keyword evidence="4 7" id="KW-1133">Transmembrane helix</keyword>
<organism evidence="8 9">
    <name type="scientific">Pristionchus pacificus</name>
    <name type="common">Parasitic nematode worm</name>
    <dbReference type="NCBI Taxonomy" id="54126"/>
    <lineage>
        <taxon>Eukaryota</taxon>
        <taxon>Metazoa</taxon>
        <taxon>Ecdysozoa</taxon>
        <taxon>Nematoda</taxon>
        <taxon>Chromadorea</taxon>
        <taxon>Rhabditida</taxon>
        <taxon>Rhabditina</taxon>
        <taxon>Diplogasteromorpha</taxon>
        <taxon>Diplogasteroidea</taxon>
        <taxon>Neodiplogasteridae</taxon>
        <taxon>Pristionchus</taxon>
    </lineage>
</organism>
<feature type="transmembrane region" description="Helical" evidence="7">
    <location>
        <begin position="428"/>
        <end position="448"/>
    </location>
</feature>
<dbReference type="Pfam" id="PF07810">
    <property type="entry name" value="TMC"/>
    <property type="match status" value="1"/>
</dbReference>
<feature type="transmembrane region" description="Helical" evidence="7">
    <location>
        <begin position="634"/>
        <end position="657"/>
    </location>
</feature>
<evidence type="ECO:0000256" key="7">
    <source>
        <dbReference type="SAM" id="Phobius"/>
    </source>
</evidence>
<evidence type="ECO:0000256" key="6">
    <source>
        <dbReference type="SAM" id="MobiDB-lite"/>
    </source>
</evidence>
<feature type="compositionally biased region" description="Low complexity" evidence="6">
    <location>
        <begin position="825"/>
        <end position="847"/>
    </location>
</feature>
<feature type="compositionally biased region" description="Pro residues" evidence="6">
    <location>
        <begin position="775"/>
        <end position="791"/>
    </location>
</feature>
<proteinExistence type="inferred from homology"/>
<accession>A0A2A6BF17</accession>
<evidence type="ECO:0000256" key="1">
    <source>
        <dbReference type="ARBA" id="ARBA00004141"/>
    </source>
</evidence>
<feature type="region of interest" description="Disordered" evidence="6">
    <location>
        <begin position="273"/>
        <end position="297"/>
    </location>
</feature>
<dbReference type="GO" id="GO:0005272">
    <property type="term" value="F:sodium channel activity"/>
    <property type="evidence" value="ECO:0007669"/>
    <property type="project" value="EnsemblMetazoa"/>
</dbReference>
<keyword evidence="5 7" id="KW-0472">Membrane</keyword>
<feature type="transmembrane region" description="Helical" evidence="7">
    <location>
        <begin position="1013"/>
        <end position="1036"/>
    </location>
</feature>
<evidence type="ECO:0000256" key="3">
    <source>
        <dbReference type="ARBA" id="ARBA00022692"/>
    </source>
</evidence>
<dbReference type="EnsemblMetazoa" id="PPA00256.1">
    <property type="protein sequence ID" value="PPA00256.1"/>
    <property type="gene ID" value="WBGene00089810"/>
</dbReference>
<dbReference type="GO" id="GO:0050906">
    <property type="term" value="P:detection of stimulus involved in sensory perception"/>
    <property type="evidence" value="ECO:0007669"/>
    <property type="project" value="EnsemblMetazoa"/>
</dbReference>
<evidence type="ECO:0000256" key="4">
    <source>
        <dbReference type="ARBA" id="ARBA00022989"/>
    </source>
</evidence>
<evidence type="ECO:0000256" key="2">
    <source>
        <dbReference type="ARBA" id="ARBA00006510"/>
    </source>
</evidence>
<feature type="compositionally biased region" description="Basic and acidic residues" evidence="6">
    <location>
        <begin position="1135"/>
        <end position="1148"/>
    </location>
</feature>
<feature type="compositionally biased region" description="Basic and acidic residues" evidence="6">
    <location>
        <begin position="1554"/>
        <end position="1564"/>
    </location>
</feature>
<dbReference type="GO" id="GO:0043025">
    <property type="term" value="C:neuronal cell body"/>
    <property type="evidence" value="ECO:0007669"/>
    <property type="project" value="EnsemblMetazoa"/>
</dbReference>
<feature type="compositionally biased region" description="Polar residues" evidence="6">
    <location>
        <begin position="1447"/>
        <end position="1461"/>
    </location>
</feature>
<feature type="compositionally biased region" description="Basic and acidic residues" evidence="6">
    <location>
        <begin position="1377"/>
        <end position="1414"/>
    </location>
</feature>
<feature type="compositionally biased region" description="Low complexity" evidence="6">
    <location>
        <begin position="1462"/>
        <end position="1480"/>
    </location>
</feature>
<comment type="subcellular location">
    <subcellularLocation>
        <location evidence="1">Membrane</location>
        <topology evidence="1">Multi-pass membrane protein</topology>
    </subcellularLocation>
</comment>
<dbReference type="Proteomes" id="UP000005239">
    <property type="component" value="Unassembled WGS sequence"/>
</dbReference>
<dbReference type="GO" id="GO:0005886">
    <property type="term" value="C:plasma membrane"/>
    <property type="evidence" value="ECO:0007669"/>
    <property type="project" value="EnsemblMetazoa"/>
</dbReference>
<comment type="similarity">
    <text evidence="2">Belongs to the TMC family.</text>
</comment>
<feature type="compositionally biased region" description="Low complexity" evidence="6">
    <location>
        <begin position="1181"/>
        <end position="1191"/>
    </location>
</feature>
<feature type="transmembrane region" description="Helical" evidence="7">
    <location>
        <begin position="1082"/>
        <end position="1104"/>
    </location>
</feature>
<feature type="transmembrane region" description="Helical" evidence="7">
    <location>
        <begin position="460"/>
        <end position="482"/>
    </location>
</feature>
<feature type="region of interest" description="Disordered" evidence="6">
    <location>
        <begin position="59"/>
        <end position="79"/>
    </location>
</feature>
<gene>
    <name evidence="8" type="primary">WBGene00089810</name>
</gene>
<feature type="transmembrane region" description="Helical" evidence="7">
    <location>
        <begin position="967"/>
        <end position="992"/>
    </location>
</feature>
<feature type="compositionally biased region" description="Basic and acidic residues" evidence="6">
    <location>
        <begin position="114"/>
        <end position="123"/>
    </location>
</feature>
<accession>A0A8R1Y4S3</accession>
<reference evidence="8" key="2">
    <citation type="submission" date="2022-06" db="UniProtKB">
        <authorList>
            <consortium name="EnsemblMetazoa"/>
        </authorList>
    </citation>
    <scope>IDENTIFICATION</scope>
    <source>
        <strain evidence="8">PS312</strain>
    </source>
</reference>
<evidence type="ECO:0000313" key="9">
    <source>
        <dbReference type="Proteomes" id="UP000005239"/>
    </source>
</evidence>
<evidence type="ECO:0000313" key="8">
    <source>
        <dbReference type="EnsemblMetazoa" id="PPA00256.1"/>
    </source>
</evidence>
<keyword evidence="9" id="KW-1185">Reference proteome</keyword>
<dbReference type="PANTHER" id="PTHR23302:SF40">
    <property type="entry name" value="TRANSMEMBRANE CHANNEL-LIKE PROTEIN"/>
    <property type="match status" value="1"/>
</dbReference>
<feature type="compositionally biased region" description="Basic and acidic residues" evidence="6">
    <location>
        <begin position="62"/>
        <end position="72"/>
    </location>
</feature>
<dbReference type="OrthoDB" id="5831905at2759"/>
<dbReference type="GO" id="GO:0097730">
    <property type="term" value="C:non-motile cilium"/>
    <property type="evidence" value="ECO:0007669"/>
    <property type="project" value="EnsemblMetazoa"/>
</dbReference>
<reference evidence="9" key="1">
    <citation type="journal article" date="2008" name="Nat. Genet.">
        <title>The Pristionchus pacificus genome provides a unique perspective on nematode lifestyle and parasitism.</title>
        <authorList>
            <person name="Dieterich C."/>
            <person name="Clifton S.W."/>
            <person name="Schuster L.N."/>
            <person name="Chinwalla A."/>
            <person name="Delehaunty K."/>
            <person name="Dinkelacker I."/>
            <person name="Fulton L."/>
            <person name="Fulton R."/>
            <person name="Godfrey J."/>
            <person name="Minx P."/>
            <person name="Mitreva M."/>
            <person name="Roeseler W."/>
            <person name="Tian H."/>
            <person name="Witte H."/>
            <person name="Yang S.P."/>
            <person name="Wilson R.K."/>
            <person name="Sommer R.J."/>
        </authorList>
    </citation>
    <scope>NUCLEOTIDE SEQUENCE [LARGE SCALE GENOMIC DNA]</scope>
    <source>
        <strain evidence="9">PS312</strain>
    </source>
</reference>
<feature type="transmembrane region" description="Helical" evidence="7">
    <location>
        <begin position="368"/>
        <end position="389"/>
    </location>
</feature>